<evidence type="ECO:0000256" key="1">
    <source>
        <dbReference type="ARBA" id="ARBA00022754"/>
    </source>
</evidence>
<dbReference type="Proteomes" id="UP000694397">
    <property type="component" value="Chromosome 18"/>
</dbReference>
<dbReference type="OrthoDB" id="8886319at2759"/>
<dbReference type="GeneTree" id="ENSGT00940000167106"/>
<dbReference type="InterPro" id="IPR031211">
    <property type="entry name" value="Nestin"/>
</dbReference>
<keyword evidence="2 3" id="KW-0175">Coiled coil</keyword>
<reference evidence="5 6" key="1">
    <citation type="submission" date="2019-04" db="EMBL/GenBank/DDBJ databases">
        <authorList>
            <consortium name="Wellcome Sanger Institute Data Sharing"/>
        </authorList>
    </citation>
    <scope>NUCLEOTIDE SEQUENCE [LARGE SCALE GENOMIC DNA]</scope>
</reference>
<dbReference type="SMART" id="SM01391">
    <property type="entry name" value="Filament"/>
    <property type="match status" value="1"/>
</dbReference>
<dbReference type="GO" id="GO:0031730">
    <property type="term" value="F:CCR5 chemokine receptor binding"/>
    <property type="evidence" value="ECO:0007669"/>
    <property type="project" value="TreeGrafter"/>
</dbReference>
<evidence type="ECO:0000256" key="2">
    <source>
        <dbReference type="ARBA" id="ARBA00023054"/>
    </source>
</evidence>
<feature type="coiled-coil region" evidence="3">
    <location>
        <begin position="199"/>
        <end position="261"/>
    </location>
</feature>
<evidence type="ECO:0000259" key="4">
    <source>
        <dbReference type="PROSITE" id="PS51842"/>
    </source>
</evidence>
<dbReference type="GO" id="GO:0005882">
    <property type="term" value="C:intermediate filament"/>
    <property type="evidence" value="ECO:0007669"/>
    <property type="project" value="UniProtKB-KW"/>
</dbReference>
<organism evidence="5 6">
    <name type="scientific">Scleropages formosus</name>
    <name type="common">Asian bonytongue</name>
    <name type="synonym">Osteoglossum formosum</name>
    <dbReference type="NCBI Taxonomy" id="113540"/>
    <lineage>
        <taxon>Eukaryota</taxon>
        <taxon>Metazoa</taxon>
        <taxon>Chordata</taxon>
        <taxon>Craniata</taxon>
        <taxon>Vertebrata</taxon>
        <taxon>Euteleostomi</taxon>
        <taxon>Actinopterygii</taxon>
        <taxon>Neopterygii</taxon>
        <taxon>Teleostei</taxon>
        <taxon>Osteoglossocephala</taxon>
        <taxon>Osteoglossomorpha</taxon>
        <taxon>Osteoglossiformes</taxon>
        <taxon>Osteoglossidae</taxon>
        <taxon>Scleropages</taxon>
    </lineage>
</organism>
<feature type="coiled-coil region" evidence="3">
    <location>
        <begin position="20"/>
        <end position="162"/>
    </location>
</feature>
<reference evidence="5" key="3">
    <citation type="submission" date="2025-09" db="UniProtKB">
        <authorList>
            <consortium name="Ensembl"/>
        </authorList>
    </citation>
    <scope>IDENTIFICATION</scope>
</reference>
<dbReference type="PANTHER" id="PTHR47051:SF1">
    <property type="entry name" value="NESTIN"/>
    <property type="match status" value="1"/>
</dbReference>
<dbReference type="SUPFAM" id="SSF64593">
    <property type="entry name" value="Intermediate filament protein, coiled coil region"/>
    <property type="match status" value="1"/>
</dbReference>
<dbReference type="PROSITE" id="PS51842">
    <property type="entry name" value="IF_ROD_2"/>
    <property type="match status" value="1"/>
</dbReference>
<dbReference type="Pfam" id="PF00038">
    <property type="entry name" value="Filament"/>
    <property type="match status" value="1"/>
</dbReference>
<dbReference type="GO" id="GO:0030844">
    <property type="term" value="P:positive regulation of intermediate filament depolymerization"/>
    <property type="evidence" value="ECO:0007669"/>
    <property type="project" value="TreeGrafter"/>
</dbReference>
<proteinExistence type="predicted"/>
<dbReference type="GO" id="GO:0019215">
    <property type="term" value="F:intermediate filament binding"/>
    <property type="evidence" value="ECO:0007669"/>
    <property type="project" value="InterPro"/>
</dbReference>
<reference evidence="5" key="2">
    <citation type="submission" date="2025-08" db="UniProtKB">
        <authorList>
            <consortium name="Ensembl"/>
        </authorList>
    </citation>
    <scope>IDENTIFICATION</scope>
</reference>
<dbReference type="Gene3D" id="1.20.5.1160">
    <property type="entry name" value="Vasodilator-stimulated phosphoprotein"/>
    <property type="match status" value="1"/>
</dbReference>
<dbReference type="InterPro" id="IPR039008">
    <property type="entry name" value="IF_rod_dom"/>
</dbReference>
<evidence type="ECO:0000313" key="5">
    <source>
        <dbReference type="Ensembl" id="ENSSFOP00015037948.2"/>
    </source>
</evidence>
<sequence>MEVSGIWQSSSHLGTEKYQMSDLNKRLEMYLSRVQLLEEENELLQKEAESLRRRRSCQAWRGELEAKLREAREEVEVAWKEKDRVELEVGNLCEELRTLELQRQREVAARAEARKRHDESKKELEEEHRIQILLQEKLVQLKKELQLQAEVHNEDISFLQTRLMQAQHVPAPVVTHVLDFQDLSQEYCHRATQAWQQAAEAYQSQMQHLESSLTQARSHMAQVIQEKKESYLKAQALAKELEATRGKKDVLEKSISQLKDKQFKELQHLQVRFIVNTTSFRLYLCTKCDSFY</sequence>
<keyword evidence="1" id="KW-0403">Intermediate filament</keyword>
<dbReference type="Ensembl" id="ENSSFOT00015038367.2">
    <property type="protein sequence ID" value="ENSSFOP00015037948.2"/>
    <property type="gene ID" value="ENSSFOG00015024151.2"/>
</dbReference>
<evidence type="ECO:0000313" key="6">
    <source>
        <dbReference type="Proteomes" id="UP000694397"/>
    </source>
</evidence>
<protein>
    <recommendedName>
        <fullName evidence="4">IF rod domain-containing protein</fullName>
    </recommendedName>
</protein>
<feature type="domain" description="IF rod" evidence="4">
    <location>
        <begin position="16"/>
        <end position="292"/>
    </location>
</feature>
<accession>A0A8C9SRE8</accession>
<keyword evidence="6" id="KW-1185">Reference proteome</keyword>
<evidence type="ECO:0000256" key="3">
    <source>
        <dbReference type="SAM" id="Coils"/>
    </source>
</evidence>
<name>A0A8C9SRE8_SCLFO</name>
<dbReference type="AlphaFoldDB" id="A0A8C9SRE8"/>
<dbReference type="PANTHER" id="PTHR47051">
    <property type="entry name" value="NESTIN"/>
    <property type="match status" value="1"/>
</dbReference>